<accession>A0A8S9NQH7</accession>
<feature type="region of interest" description="Disordered" evidence="1">
    <location>
        <begin position="1"/>
        <end position="31"/>
    </location>
</feature>
<dbReference type="EMBL" id="QGKX02001621">
    <property type="protein sequence ID" value="KAF3503778.1"/>
    <property type="molecule type" value="Genomic_DNA"/>
</dbReference>
<reference evidence="2" key="1">
    <citation type="submission" date="2019-12" db="EMBL/GenBank/DDBJ databases">
        <title>Genome sequencing and annotation of Brassica cretica.</title>
        <authorList>
            <person name="Studholme D.J."/>
            <person name="Sarris P."/>
        </authorList>
    </citation>
    <scope>NUCLEOTIDE SEQUENCE</scope>
    <source>
        <strain evidence="2">PFS-109/04</strain>
        <tissue evidence="2">Leaf</tissue>
    </source>
</reference>
<evidence type="ECO:0000313" key="3">
    <source>
        <dbReference type="Proteomes" id="UP000712600"/>
    </source>
</evidence>
<proteinExistence type="predicted"/>
<organism evidence="2 3">
    <name type="scientific">Brassica cretica</name>
    <name type="common">Mustard</name>
    <dbReference type="NCBI Taxonomy" id="69181"/>
    <lineage>
        <taxon>Eukaryota</taxon>
        <taxon>Viridiplantae</taxon>
        <taxon>Streptophyta</taxon>
        <taxon>Embryophyta</taxon>
        <taxon>Tracheophyta</taxon>
        <taxon>Spermatophyta</taxon>
        <taxon>Magnoliopsida</taxon>
        <taxon>eudicotyledons</taxon>
        <taxon>Gunneridae</taxon>
        <taxon>Pentapetalae</taxon>
        <taxon>rosids</taxon>
        <taxon>malvids</taxon>
        <taxon>Brassicales</taxon>
        <taxon>Brassicaceae</taxon>
        <taxon>Brassiceae</taxon>
        <taxon>Brassica</taxon>
    </lineage>
</organism>
<name>A0A8S9NQH7_BRACR</name>
<comment type="caution">
    <text evidence="2">The sequence shown here is derived from an EMBL/GenBank/DDBJ whole genome shotgun (WGS) entry which is preliminary data.</text>
</comment>
<feature type="compositionally biased region" description="Low complexity" evidence="1">
    <location>
        <begin position="1"/>
        <end position="22"/>
    </location>
</feature>
<gene>
    <name evidence="2" type="ORF">F2Q69_00044660</name>
</gene>
<sequence>MSSRKGSSKRNSSSHSSSGDSSANEVIAPKEEFEVEEEAKDAYYKALCGSPPPS</sequence>
<protein>
    <submittedName>
        <fullName evidence="2">Uncharacterized protein</fullName>
    </submittedName>
</protein>
<evidence type="ECO:0000256" key="1">
    <source>
        <dbReference type="SAM" id="MobiDB-lite"/>
    </source>
</evidence>
<dbReference type="Proteomes" id="UP000712600">
    <property type="component" value="Unassembled WGS sequence"/>
</dbReference>
<dbReference type="AlphaFoldDB" id="A0A8S9NQH7"/>
<evidence type="ECO:0000313" key="2">
    <source>
        <dbReference type="EMBL" id="KAF3503778.1"/>
    </source>
</evidence>